<reference evidence="2 3" key="1">
    <citation type="journal article" date="2019" name="Int. J. Syst. Evol. Microbiol.">
        <title>The Global Catalogue of Microorganisms (GCM) 10K type strain sequencing project: providing services to taxonomists for standard genome sequencing and annotation.</title>
        <authorList>
            <consortium name="The Broad Institute Genomics Platform"/>
            <consortium name="The Broad Institute Genome Sequencing Center for Infectious Disease"/>
            <person name="Wu L."/>
            <person name="Ma J."/>
        </authorList>
    </citation>
    <scope>NUCLEOTIDE SEQUENCE [LARGE SCALE GENOMIC DNA]</scope>
    <source>
        <strain evidence="2 3">RDMS1</strain>
    </source>
</reference>
<gene>
    <name evidence="2" type="ORF">ACFQL7_13010</name>
</gene>
<feature type="transmembrane region" description="Helical" evidence="1">
    <location>
        <begin position="37"/>
        <end position="59"/>
    </location>
</feature>
<evidence type="ECO:0000313" key="2">
    <source>
        <dbReference type="EMBL" id="MFC7190663.1"/>
    </source>
</evidence>
<organism evidence="2 3">
    <name type="scientific">Halocatena marina</name>
    <dbReference type="NCBI Taxonomy" id="2934937"/>
    <lineage>
        <taxon>Archaea</taxon>
        <taxon>Methanobacteriati</taxon>
        <taxon>Methanobacteriota</taxon>
        <taxon>Stenosarchaea group</taxon>
        <taxon>Halobacteria</taxon>
        <taxon>Halobacteriales</taxon>
        <taxon>Natronomonadaceae</taxon>
        <taxon>Halocatena</taxon>
    </lineage>
</organism>
<dbReference type="RefSeq" id="WP_390205745.1">
    <property type="nucleotide sequence ID" value="NZ_JBHSZC010000001.1"/>
</dbReference>
<dbReference type="PANTHER" id="PTHR35283">
    <property type="entry name" value="T12C22.21 PROTEIN"/>
    <property type="match status" value="1"/>
</dbReference>
<sequence length="157" mass="16650">MTDEAERTRTYEWSPVVLTAMSTTTGVGRVDFSSRSFGVAIGDAALIGLFVLAGELSHYSVSYLGSHPERIVGTAVPFYIGWILAALVLGAYSHAARESPKQAALVAGGTWILAAVIGQALRATSVFHGDFAVTFVLVSIGVGLVLLVPWRIVVSIW</sequence>
<dbReference type="Proteomes" id="UP001596417">
    <property type="component" value="Unassembled WGS sequence"/>
</dbReference>
<dbReference type="InterPro" id="IPR021414">
    <property type="entry name" value="DUF3054"/>
</dbReference>
<dbReference type="EMBL" id="JBHTAX010000001">
    <property type="protein sequence ID" value="MFC7190663.1"/>
    <property type="molecule type" value="Genomic_DNA"/>
</dbReference>
<feature type="transmembrane region" description="Helical" evidence="1">
    <location>
        <begin position="104"/>
        <end position="121"/>
    </location>
</feature>
<keyword evidence="1" id="KW-0472">Membrane</keyword>
<keyword evidence="1" id="KW-1133">Transmembrane helix</keyword>
<protein>
    <submittedName>
        <fullName evidence="2">DUF3054 domain-containing protein</fullName>
    </submittedName>
</protein>
<feature type="transmembrane region" description="Helical" evidence="1">
    <location>
        <begin position="71"/>
        <end position="92"/>
    </location>
</feature>
<dbReference type="AlphaFoldDB" id="A0ABD5YN69"/>
<evidence type="ECO:0000256" key="1">
    <source>
        <dbReference type="SAM" id="Phobius"/>
    </source>
</evidence>
<name>A0ABD5YN69_9EURY</name>
<keyword evidence="3" id="KW-1185">Reference proteome</keyword>
<dbReference type="Pfam" id="PF11255">
    <property type="entry name" value="DUF3054"/>
    <property type="match status" value="1"/>
</dbReference>
<keyword evidence="1" id="KW-0812">Transmembrane</keyword>
<evidence type="ECO:0000313" key="3">
    <source>
        <dbReference type="Proteomes" id="UP001596417"/>
    </source>
</evidence>
<accession>A0ABD5YN69</accession>
<proteinExistence type="predicted"/>
<feature type="transmembrane region" description="Helical" evidence="1">
    <location>
        <begin position="133"/>
        <end position="154"/>
    </location>
</feature>
<dbReference type="PANTHER" id="PTHR35283:SF3">
    <property type="entry name" value="T12C22.21 PROTEIN"/>
    <property type="match status" value="1"/>
</dbReference>
<comment type="caution">
    <text evidence="2">The sequence shown here is derived from an EMBL/GenBank/DDBJ whole genome shotgun (WGS) entry which is preliminary data.</text>
</comment>